<protein>
    <submittedName>
        <fullName evidence="1">C3orf1 protein-related</fullName>
    </submittedName>
</protein>
<sequence>MPILRVISRNPLLYSFLPYLELEDILPRSSDTVKNADLSDVKKTGVDRLKQMFSVDDNEDISPELTSILQVACMSTFIGALYGGVLSSRTAYMDFINNNQATIFRDHLEAKKRLQDKVTLSFGKGAFRWAWRLSFFSTTYMTLSTSISVYRGKFGILEHTIAGATSGLLYKFFAGPRAWIVGCGLGAALGTFAGCISYGLLTLTGTSWEEIRYWQYNWKESRSALIKKSIEKQNEKDELLIQHDEKMKELGKTLSDIDVDADDKKASIAK</sequence>
<gene>
    <name evidence="1" type="ORF">MML48_5g00017110</name>
</gene>
<dbReference type="Proteomes" id="UP001056778">
    <property type="component" value="Chromosome 5"/>
</dbReference>
<evidence type="ECO:0000313" key="1">
    <source>
        <dbReference type="EMBL" id="KAI4461968.1"/>
    </source>
</evidence>
<comment type="caution">
    <text evidence="1">The sequence shown here is derived from an EMBL/GenBank/DDBJ whole genome shotgun (WGS) entry which is preliminary data.</text>
</comment>
<reference evidence="1" key="1">
    <citation type="submission" date="2022-04" db="EMBL/GenBank/DDBJ databases">
        <title>Chromosome-scale genome assembly of Holotrichia oblita Faldermann.</title>
        <authorList>
            <person name="Rongchong L."/>
        </authorList>
    </citation>
    <scope>NUCLEOTIDE SEQUENCE</scope>
    <source>
        <strain evidence="1">81SQS9</strain>
    </source>
</reference>
<organism evidence="1 2">
    <name type="scientific">Holotrichia oblita</name>
    <name type="common">Chafer beetle</name>
    <dbReference type="NCBI Taxonomy" id="644536"/>
    <lineage>
        <taxon>Eukaryota</taxon>
        <taxon>Metazoa</taxon>
        <taxon>Ecdysozoa</taxon>
        <taxon>Arthropoda</taxon>
        <taxon>Hexapoda</taxon>
        <taxon>Insecta</taxon>
        <taxon>Pterygota</taxon>
        <taxon>Neoptera</taxon>
        <taxon>Endopterygota</taxon>
        <taxon>Coleoptera</taxon>
        <taxon>Polyphaga</taxon>
        <taxon>Scarabaeiformia</taxon>
        <taxon>Scarabaeidae</taxon>
        <taxon>Melolonthinae</taxon>
        <taxon>Holotrichia</taxon>
    </lineage>
</organism>
<keyword evidence="2" id="KW-1185">Reference proteome</keyword>
<dbReference type="EMBL" id="CM043019">
    <property type="protein sequence ID" value="KAI4461968.1"/>
    <property type="molecule type" value="Genomic_DNA"/>
</dbReference>
<name>A0ACB9T588_HOLOL</name>
<proteinExistence type="predicted"/>
<accession>A0ACB9T588</accession>
<evidence type="ECO:0000313" key="2">
    <source>
        <dbReference type="Proteomes" id="UP001056778"/>
    </source>
</evidence>